<gene>
    <name evidence="1" type="ORF">RUM44_012414</name>
</gene>
<sequence length="172" mass="19155">MAVQSEPHLLLDKPGRRFGSVLRNNIPRKPQHLTFVEFRLFTDVPIKPTGRGLPEEAETVGWARQRNLREVNLEIEIEIEEGAGGVTSSIPERGVPSKMSFSFPWRGDVGEDVDREKSAKNPAEFGDLSGPPKTSHFDCFLVLGLGPLLPEKRSNLSPLTILDTCRYHVALV</sequence>
<organism evidence="1 2">
    <name type="scientific">Polyplax serrata</name>
    <name type="common">Common mouse louse</name>
    <dbReference type="NCBI Taxonomy" id="468196"/>
    <lineage>
        <taxon>Eukaryota</taxon>
        <taxon>Metazoa</taxon>
        <taxon>Ecdysozoa</taxon>
        <taxon>Arthropoda</taxon>
        <taxon>Hexapoda</taxon>
        <taxon>Insecta</taxon>
        <taxon>Pterygota</taxon>
        <taxon>Neoptera</taxon>
        <taxon>Paraneoptera</taxon>
        <taxon>Psocodea</taxon>
        <taxon>Troctomorpha</taxon>
        <taxon>Phthiraptera</taxon>
        <taxon>Anoplura</taxon>
        <taxon>Polyplacidae</taxon>
        <taxon>Polyplax</taxon>
    </lineage>
</organism>
<proteinExistence type="predicted"/>
<keyword evidence="2" id="KW-1185">Reference proteome</keyword>
<evidence type="ECO:0000313" key="2">
    <source>
        <dbReference type="Proteomes" id="UP001359485"/>
    </source>
</evidence>
<name>A0ABR1BBK0_POLSC</name>
<dbReference type="Proteomes" id="UP001359485">
    <property type="component" value="Unassembled WGS sequence"/>
</dbReference>
<protein>
    <submittedName>
        <fullName evidence="1">Uncharacterized protein</fullName>
    </submittedName>
</protein>
<accession>A0ABR1BBK0</accession>
<reference evidence="1 2" key="1">
    <citation type="submission" date="2023-09" db="EMBL/GenBank/DDBJ databases">
        <title>Genomes of two closely related lineages of the louse Polyplax serrata with different host specificities.</title>
        <authorList>
            <person name="Martinu J."/>
            <person name="Tarabai H."/>
            <person name="Stefka J."/>
            <person name="Hypsa V."/>
        </authorList>
    </citation>
    <scope>NUCLEOTIDE SEQUENCE [LARGE SCALE GENOMIC DNA]</scope>
    <source>
        <strain evidence="1">98ZLc_SE</strain>
    </source>
</reference>
<comment type="caution">
    <text evidence="1">The sequence shown here is derived from an EMBL/GenBank/DDBJ whole genome shotgun (WGS) entry which is preliminary data.</text>
</comment>
<evidence type="ECO:0000313" key="1">
    <source>
        <dbReference type="EMBL" id="KAK6640717.1"/>
    </source>
</evidence>
<dbReference type="EMBL" id="JAWJWF010000001">
    <property type="protein sequence ID" value="KAK6640717.1"/>
    <property type="molecule type" value="Genomic_DNA"/>
</dbReference>